<dbReference type="EMBL" id="JAXIOK010000005">
    <property type="protein sequence ID" value="KAK4770931.1"/>
    <property type="molecule type" value="Genomic_DNA"/>
</dbReference>
<accession>A0AAN7KX74</accession>
<gene>
    <name evidence="1" type="ORF">SAY87_031463</name>
</gene>
<evidence type="ECO:0000313" key="1">
    <source>
        <dbReference type="EMBL" id="KAK4770931.1"/>
    </source>
</evidence>
<comment type="caution">
    <text evidence="1">The sequence shown here is derived from an EMBL/GenBank/DDBJ whole genome shotgun (WGS) entry which is preliminary data.</text>
</comment>
<dbReference type="AlphaFoldDB" id="A0AAN7KX74"/>
<dbReference type="Proteomes" id="UP001345219">
    <property type="component" value="Chromosome 24"/>
</dbReference>
<evidence type="ECO:0000313" key="2">
    <source>
        <dbReference type="Proteomes" id="UP001345219"/>
    </source>
</evidence>
<name>A0AAN7KX74_9MYRT</name>
<proteinExistence type="predicted"/>
<protein>
    <submittedName>
        <fullName evidence="1">Uncharacterized protein</fullName>
    </submittedName>
</protein>
<keyword evidence="2" id="KW-1185">Reference proteome</keyword>
<reference evidence="1 2" key="1">
    <citation type="journal article" date="2023" name="Hortic Res">
        <title>Pangenome of water caltrop reveals structural variations and asymmetric subgenome divergence after allopolyploidization.</title>
        <authorList>
            <person name="Zhang X."/>
            <person name="Chen Y."/>
            <person name="Wang L."/>
            <person name="Yuan Y."/>
            <person name="Fang M."/>
            <person name="Shi L."/>
            <person name="Lu R."/>
            <person name="Comes H.P."/>
            <person name="Ma Y."/>
            <person name="Chen Y."/>
            <person name="Huang G."/>
            <person name="Zhou Y."/>
            <person name="Zheng Z."/>
            <person name="Qiu Y."/>
        </authorList>
    </citation>
    <scope>NUCLEOTIDE SEQUENCE [LARGE SCALE GENOMIC DNA]</scope>
    <source>
        <tissue evidence="1">Roots</tissue>
    </source>
</reference>
<sequence>MVKSKIFDGNILQAARAEDELCQYENDPAERVWLLYLIEFENRVKSAATLMAFLYPLFPVDTAATVALVVTGSPGNMTGPRCGS</sequence>
<organism evidence="1 2">
    <name type="scientific">Trapa incisa</name>
    <dbReference type="NCBI Taxonomy" id="236973"/>
    <lineage>
        <taxon>Eukaryota</taxon>
        <taxon>Viridiplantae</taxon>
        <taxon>Streptophyta</taxon>
        <taxon>Embryophyta</taxon>
        <taxon>Tracheophyta</taxon>
        <taxon>Spermatophyta</taxon>
        <taxon>Magnoliopsida</taxon>
        <taxon>eudicotyledons</taxon>
        <taxon>Gunneridae</taxon>
        <taxon>Pentapetalae</taxon>
        <taxon>rosids</taxon>
        <taxon>malvids</taxon>
        <taxon>Myrtales</taxon>
        <taxon>Lythraceae</taxon>
        <taxon>Trapa</taxon>
    </lineage>
</organism>